<comment type="caution">
    <text evidence="3">The sequence shown here is derived from an EMBL/GenBank/DDBJ whole genome shotgun (WGS) entry which is preliminary data.</text>
</comment>
<dbReference type="PANTHER" id="PTHR43639:SF1">
    <property type="entry name" value="SHORT-CHAIN DEHYDROGENASE_REDUCTASE FAMILY PROTEIN"/>
    <property type="match status" value="1"/>
</dbReference>
<dbReference type="PANTHER" id="PTHR43639">
    <property type="entry name" value="OXIDOREDUCTASE, SHORT-CHAIN DEHYDROGENASE/REDUCTASE FAMILY (AFU_ORTHOLOGUE AFUA_5G02870)"/>
    <property type="match status" value="1"/>
</dbReference>
<dbReference type="InterPro" id="IPR036291">
    <property type="entry name" value="NAD(P)-bd_dom_sf"/>
</dbReference>
<evidence type="ECO:0000256" key="2">
    <source>
        <dbReference type="ARBA" id="ARBA00023002"/>
    </source>
</evidence>
<dbReference type="GO" id="GO:0016491">
    <property type="term" value="F:oxidoreductase activity"/>
    <property type="evidence" value="ECO:0007669"/>
    <property type="project" value="UniProtKB-KW"/>
</dbReference>
<dbReference type="PATRIC" id="fig|28092.6.peg.1424"/>
<accession>A0A0F5K3U7</accession>
<comment type="similarity">
    <text evidence="1">Belongs to the short-chain dehydrogenases/reductases (SDR) family.</text>
</comment>
<protein>
    <submittedName>
        <fullName evidence="3">Dehydrogenase</fullName>
    </submittedName>
</protein>
<evidence type="ECO:0000256" key="1">
    <source>
        <dbReference type="ARBA" id="ARBA00006484"/>
    </source>
</evidence>
<evidence type="ECO:0000313" key="4">
    <source>
        <dbReference type="Proteomes" id="UP000033618"/>
    </source>
</evidence>
<keyword evidence="4" id="KW-1185">Reference proteome</keyword>
<keyword evidence="2" id="KW-0560">Oxidoreductase</keyword>
<evidence type="ECO:0000313" key="3">
    <source>
        <dbReference type="EMBL" id="KKB64539.1"/>
    </source>
</evidence>
<proteinExistence type="inferred from homology"/>
<gene>
    <name evidence="3" type="ORF">WM40_05980</name>
</gene>
<dbReference type="EMBL" id="LAQU01000004">
    <property type="protein sequence ID" value="KKB64539.1"/>
    <property type="molecule type" value="Genomic_DNA"/>
</dbReference>
<name>A0A0F5K3U7_9BURK</name>
<sequence>MLVTGGAKRVGRVIAQRFARAGYRVAVHYGQSASDAHALVALLDASSTDRDVTGPHAVALQADLAAPSAAEALVDGCHVAFGRLDVLINSASVFPDDHLDNFTLETFDHAWAVNGRAPLLLIQAFYRRARAAGTTGVVINVVDQKVRDNFHPDHFSYTVGKVAIGHMTAMLATSAAPVLRINAVYPGLMLESGDQTPQDFAHARQHATPLHRIATPDDLAAAIHLLTGPAYNGVDWVVDGGQNLLPVTRDVVFSLRAPDR</sequence>
<dbReference type="Proteomes" id="UP000033618">
    <property type="component" value="Unassembled WGS sequence"/>
</dbReference>
<dbReference type="Gene3D" id="3.40.50.720">
    <property type="entry name" value="NAD(P)-binding Rossmann-like Domain"/>
    <property type="match status" value="1"/>
</dbReference>
<reference evidence="3 4" key="1">
    <citation type="submission" date="2015-03" db="EMBL/GenBank/DDBJ databases">
        <title>Draft Genome Sequence of Burkholderia andropogonis type strain ICMP2807, isolated from Sorghum bicolor.</title>
        <authorList>
            <person name="Lopes-Santos L."/>
            <person name="Castro D.B."/>
            <person name="Ottoboni L.M."/>
            <person name="Park D."/>
            <person name="Weirc B.S."/>
            <person name="Destefano S.A."/>
        </authorList>
    </citation>
    <scope>NUCLEOTIDE SEQUENCE [LARGE SCALE GENOMIC DNA]</scope>
    <source>
        <strain evidence="3 4">ICMP2807</strain>
    </source>
</reference>
<organism evidence="3 4">
    <name type="scientific">Robbsia andropogonis</name>
    <dbReference type="NCBI Taxonomy" id="28092"/>
    <lineage>
        <taxon>Bacteria</taxon>
        <taxon>Pseudomonadati</taxon>
        <taxon>Pseudomonadota</taxon>
        <taxon>Betaproteobacteria</taxon>
        <taxon>Burkholderiales</taxon>
        <taxon>Burkholderiaceae</taxon>
        <taxon>Robbsia</taxon>
    </lineage>
</organism>
<dbReference type="AlphaFoldDB" id="A0A0F5K3U7"/>
<dbReference type="SUPFAM" id="SSF51735">
    <property type="entry name" value="NAD(P)-binding Rossmann-fold domains"/>
    <property type="match status" value="1"/>
</dbReference>
<dbReference type="PRINTS" id="PR00080">
    <property type="entry name" value="SDRFAMILY"/>
</dbReference>
<dbReference type="STRING" id="28092.WM40_05980"/>
<dbReference type="Pfam" id="PF13561">
    <property type="entry name" value="adh_short_C2"/>
    <property type="match status" value="1"/>
</dbReference>
<dbReference type="InterPro" id="IPR002347">
    <property type="entry name" value="SDR_fam"/>
</dbReference>
<dbReference type="PRINTS" id="PR00081">
    <property type="entry name" value="GDHRDH"/>
</dbReference>